<keyword evidence="2" id="KW-0964">Secreted</keyword>
<dbReference type="InterPro" id="IPR005795">
    <property type="entry name" value="LolPI"/>
</dbReference>
<keyword evidence="8" id="KW-1185">Reference proteome</keyword>
<keyword evidence="4" id="KW-0732">Signal</keyword>
<evidence type="ECO:0000256" key="2">
    <source>
        <dbReference type="ARBA" id="ARBA00022525"/>
    </source>
</evidence>
<sequence length="258" mass="27580">MFNSQFFWCFKILTTLFLLADHYCLCISHQSNNGSIDNGFSQAIATWYGGAYGPGSTGGACGYGEDVSNPPYNGIISAGNPFLYKAGKGCGNCYEVKCTEHPACSGYPVHVTITDECPGCDGSVHFDLSGKAFNALAKPGQDGTLRGVGKINIQYQSVQCYYSVGITFKIDPGSNPNYIAFAIEYVGGDGDIGYVELSSPNSKGWLGMQQSWGATWKTQLNGISGPYSVKVTTIESKKAIYATNVIPANWVPGAKYHG</sequence>
<reference evidence="8" key="1">
    <citation type="journal article" date="2024" name="IScience">
        <title>Strigolactones Initiate the Formation of Haustorium-like Structures in Castilleja.</title>
        <authorList>
            <person name="Buerger M."/>
            <person name="Peterson D."/>
            <person name="Chory J."/>
        </authorList>
    </citation>
    <scope>NUCLEOTIDE SEQUENCE [LARGE SCALE GENOMIC DNA]</scope>
</reference>
<dbReference type="SMART" id="SM00837">
    <property type="entry name" value="DPBB_1"/>
    <property type="match status" value="1"/>
</dbReference>
<protein>
    <submittedName>
        <fullName evidence="7">Uncharacterized protein</fullName>
    </submittedName>
</protein>
<dbReference type="GO" id="GO:0005576">
    <property type="term" value="C:extracellular region"/>
    <property type="evidence" value="ECO:0007669"/>
    <property type="project" value="UniProtKB-SubCell"/>
</dbReference>
<evidence type="ECO:0000259" key="6">
    <source>
        <dbReference type="PROSITE" id="PS50843"/>
    </source>
</evidence>
<dbReference type="InterPro" id="IPR007117">
    <property type="entry name" value="Expansin_CBD"/>
</dbReference>
<evidence type="ECO:0000256" key="1">
    <source>
        <dbReference type="ARBA" id="ARBA00004613"/>
    </source>
</evidence>
<dbReference type="PRINTS" id="PR00829">
    <property type="entry name" value="LOLP1ALLERGN"/>
</dbReference>
<dbReference type="PANTHER" id="PTHR31692:SF56">
    <property type="entry name" value="EXPANSIN-B2-RELATED"/>
    <property type="match status" value="1"/>
</dbReference>
<accession>A0ABD3E5N3</accession>
<dbReference type="InterPro" id="IPR036749">
    <property type="entry name" value="Expansin_CBD_sf"/>
</dbReference>
<evidence type="ECO:0000313" key="7">
    <source>
        <dbReference type="EMBL" id="KAL3649808.1"/>
    </source>
</evidence>
<dbReference type="SUPFAM" id="SSF49590">
    <property type="entry name" value="PHL pollen allergen"/>
    <property type="match status" value="1"/>
</dbReference>
<dbReference type="Pfam" id="PF03330">
    <property type="entry name" value="DPBB_1"/>
    <property type="match status" value="1"/>
</dbReference>
<dbReference type="Pfam" id="PF01357">
    <property type="entry name" value="Expansin_C"/>
    <property type="match status" value="1"/>
</dbReference>
<evidence type="ECO:0000256" key="3">
    <source>
        <dbReference type="RuleBase" id="RU003460"/>
    </source>
</evidence>
<dbReference type="Proteomes" id="UP001632038">
    <property type="component" value="Unassembled WGS sequence"/>
</dbReference>
<gene>
    <name evidence="7" type="ORF">CASFOL_006211</name>
</gene>
<evidence type="ECO:0000256" key="4">
    <source>
        <dbReference type="SAM" id="SignalP"/>
    </source>
</evidence>
<comment type="similarity">
    <text evidence="3">Belongs to the expansin family.</text>
</comment>
<dbReference type="InterPro" id="IPR007112">
    <property type="entry name" value="Expansin/allergen_DPBB_dom"/>
</dbReference>
<feature type="chain" id="PRO_5044794058" evidence="4">
    <location>
        <begin position="27"/>
        <end position="258"/>
    </location>
</feature>
<dbReference type="Gene3D" id="2.40.40.10">
    <property type="entry name" value="RlpA-like domain"/>
    <property type="match status" value="1"/>
</dbReference>
<dbReference type="AlphaFoldDB" id="A0ABD3E5N3"/>
<evidence type="ECO:0000259" key="5">
    <source>
        <dbReference type="PROSITE" id="PS50842"/>
    </source>
</evidence>
<dbReference type="PRINTS" id="PR01225">
    <property type="entry name" value="EXPANSNFAMLY"/>
</dbReference>
<dbReference type="CDD" id="cd22275">
    <property type="entry name" value="DPBB_EXPB_N"/>
    <property type="match status" value="1"/>
</dbReference>
<proteinExistence type="inferred from homology"/>
<dbReference type="SUPFAM" id="SSF50685">
    <property type="entry name" value="Barwin-like endoglucanases"/>
    <property type="match status" value="1"/>
</dbReference>
<dbReference type="GO" id="GO:0009653">
    <property type="term" value="P:anatomical structure morphogenesis"/>
    <property type="evidence" value="ECO:0007669"/>
    <property type="project" value="UniProtKB-ARBA"/>
</dbReference>
<feature type="domain" description="Expansin-like CBD" evidence="6">
    <location>
        <begin position="177"/>
        <end position="258"/>
    </location>
</feature>
<comment type="caution">
    <text evidence="7">The sequence shown here is derived from an EMBL/GenBank/DDBJ whole genome shotgun (WGS) entry which is preliminary data.</text>
</comment>
<dbReference type="InterPro" id="IPR007118">
    <property type="entry name" value="Expan_Lol_pI"/>
</dbReference>
<evidence type="ECO:0000313" key="8">
    <source>
        <dbReference type="Proteomes" id="UP001632038"/>
    </source>
</evidence>
<dbReference type="EMBL" id="JAVIJP010000007">
    <property type="protein sequence ID" value="KAL3649808.1"/>
    <property type="molecule type" value="Genomic_DNA"/>
</dbReference>
<comment type="subcellular location">
    <subcellularLocation>
        <location evidence="1">Secreted</location>
    </subcellularLocation>
</comment>
<feature type="signal peptide" evidence="4">
    <location>
        <begin position="1"/>
        <end position="26"/>
    </location>
</feature>
<name>A0ABD3E5N3_9LAMI</name>
<dbReference type="Gene3D" id="2.60.40.760">
    <property type="entry name" value="Expansin, cellulose-binding-like domain"/>
    <property type="match status" value="1"/>
</dbReference>
<dbReference type="PROSITE" id="PS50843">
    <property type="entry name" value="EXPANSIN_CBD"/>
    <property type="match status" value="1"/>
</dbReference>
<dbReference type="InterPro" id="IPR009009">
    <property type="entry name" value="RlpA-like_DPBB"/>
</dbReference>
<dbReference type="PANTHER" id="PTHR31692">
    <property type="entry name" value="EXPANSIN-B3"/>
    <property type="match status" value="1"/>
</dbReference>
<organism evidence="7 8">
    <name type="scientific">Castilleja foliolosa</name>
    <dbReference type="NCBI Taxonomy" id="1961234"/>
    <lineage>
        <taxon>Eukaryota</taxon>
        <taxon>Viridiplantae</taxon>
        <taxon>Streptophyta</taxon>
        <taxon>Embryophyta</taxon>
        <taxon>Tracheophyta</taxon>
        <taxon>Spermatophyta</taxon>
        <taxon>Magnoliopsida</taxon>
        <taxon>eudicotyledons</taxon>
        <taxon>Gunneridae</taxon>
        <taxon>Pentapetalae</taxon>
        <taxon>asterids</taxon>
        <taxon>lamiids</taxon>
        <taxon>Lamiales</taxon>
        <taxon>Orobanchaceae</taxon>
        <taxon>Pedicularideae</taxon>
        <taxon>Castillejinae</taxon>
        <taxon>Castilleja</taxon>
    </lineage>
</organism>
<dbReference type="InterPro" id="IPR036908">
    <property type="entry name" value="RlpA-like_sf"/>
</dbReference>
<dbReference type="PROSITE" id="PS50842">
    <property type="entry name" value="EXPANSIN_EG45"/>
    <property type="match status" value="1"/>
</dbReference>
<feature type="domain" description="Expansin-like EG45" evidence="5">
    <location>
        <begin position="58"/>
        <end position="165"/>
    </location>
</feature>